<keyword evidence="7" id="KW-1185">Reference proteome</keyword>
<dbReference type="AlphaFoldDB" id="A0AA37W2Q8"/>
<dbReference type="Pfam" id="PF00005">
    <property type="entry name" value="ABC_tran"/>
    <property type="match status" value="1"/>
</dbReference>
<dbReference type="InterPro" id="IPR027417">
    <property type="entry name" value="P-loop_NTPase"/>
</dbReference>
<dbReference type="PROSITE" id="PS50893">
    <property type="entry name" value="ABC_TRANSPORTER_2"/>
    <property type="match status" value="1"/>
</dbReference>
<sequence>MTAPAQTKANNTSKSLSVEDLSWSVAGRRVLDNISFGHQSGEVLGVIGPNGAGKSSLLRCLYSYLKPQQGSIQLFDKALNQYAPSELAQTLAVVLQHNQVESDANLLQWLALGRTPYRSWRASDQAQEMAIIEPLMARLDIGHLAQQSMSSLSGGERQRALIARALVQQPKLLLLDEPSNHLDIGHQIQIMQMIRSLSIGTIACLHDLNLASAYCDRLLILNQGKVHAIGTPAEVLTRDTLRHVFGVNAQISDSSPPYLKYCFPQENRAEDGGREHA</sequence>
<gene>
    <name evidence="6" type="primary">btuD</name>
    <name evidence="6" type="ORF">GCM10007895_34340</name>
</gene>
<reference evidence="6" key="2">
    <citation type="submission" date="2023-01" db="EMBL/GenBank/DDBJ databases">
        <title>Draft genome sequence of Paraferrimonas sedimenticola strain NBRC 101628.</title>
        <authorList>
            <person name="Sun Q."/>
            <person name="Mori K."/>
        </authorList>
    </citation>
    <scope>NUCLEOTIDE SEQUENCE</scope>
    <source>
        <strain evidence="6">NBRC 101628</strain>
    </source>
</reference>
<dbReference type="GO" id="GO:0016887">
    <property type="term" value="F:ATP hydrolysis activity"/>
    <property type="evidence" value="ECO:0007669"/>
    <property type="project" value="InterPro"/>
</dbReference>
<dbReference type="RefSeq" id="WP_095504455.1">
    <property type="nucleotide sequence ID" value="NZ_BSNC01000019.1"/>
</dbReference>
<dbReference type="FunFam" id="3.40.50.300:FF:000134">
    <property type="entry name" value="Iron-enterobactin ABC transporter ATP-binding protein"/>
    <property type="match status" value="1"/>
</dbReference>
<dbReference type="EMBL" id="BSNC01000019">
    <property type="protein sequence ID" value="GLP98127.1"/>
    <property type="molecule type" value="Genomic_DNA"/>
</dbReference>
<organism evidence="6 7">
    <name type="scientific">Paraferrimonas sedimenticola</name>
    <dbReference type="NCBI Taxonomy" id="375674"/>
    <lineage>
        <taxon>Bacteria</taxon>
        <taxon>Pseudomonadati</taxon>
        <taxon>Pseudomonadota</taxon>
        <taxon>Gammaproteobacteria</taxon>
        <taxon>Alteromonadales</taxon>
        <taxon>Ferrimonadaceae</taxon>
        <taxon>Paraferrimonas</taxon>
    </lineage>
</organism>
<dbReference type="PROSITE" id="PS00211">
    <property type="entry name" value="ABC_TRANSPORTER_1"/>
    <property type="match status" value="1"/>
</dbReference>
<evidence type="ECO:0000259" key="5">
    <source>
        <dbReference type="PROSITE" id="PS50893"/>
    </source>
</evidence>
<dbReference type="Proteomes" id="UP001161422">
    <property type="component" value="Unassembled WGS sequence"/>
</dbReference>
<dbReference type="InterPro" id="IPR017871">
    <property type="entry name" value="ABC_transporter-like_CS"/>
</dbReference>
<dbReference type="SUPFAM" id="SSF52540">
    <property type="entry name" value="P-loop containing nucleoside triphosphate hydrolases"/>
    <property type="match status" value="1"/>
</dbReference>
<protein>
    <submittedName>
        <fullName evidence="6">ABC cobalamin uptake system ATPase BtuD</fullName>
    </submittedName>
</protein>
<accession>A0AA37W2Q8</accession>
<evidence type="ECO:0000256" key="1">
    <source>
        <dbReference type="ARBA" id="ARBA00005417"/>
    </source>
</evidence>
<dbReference type="Gene3D" id="3.40.50.300">
    <property type="entry name" value="P-loop containing nucleotide triphosphate hydrolases"/>
    <property type="match status" value="1"/>
</dbReference>
<evidence type="ECO:0000313" key="7">
    <source>
        <dbReference type="Proteomes" id="UP001161422"/>
    </source>
</evidence>
<evidence type="ECO:0000313" key="6">
    <source>
        <dbReference type="EMBL" id="GLP98127.1"/>
    </source>
</evidence>
<dbReference type="CDD" id="cd03214">
    <property type="entry name" value="ABC_Iron-Siderophores_B12_Hemin"/>
    <property type="match status" value="1"/>
</dbReference>
<comment type="similarity">
    <text evidence="1">Belongs to the ABC transporter superfamily.</text>
</comment>
<comment type="caution">
    <text evidence="6">The sequence shown here is derived from an EMBL/GenBank/DDBJ whole genome shotgun (WGS) entry which is preliminary data.</text>
</comment>
<keyword evidence="2" id="KW-0813">Transport</keyword>
<dbReference type="PANTHER" id="PTHR42794:SF2">
    <property type="entry name" value="ABC TRANSPORTER ATP-BINDING PROTEIN"/>
    <property type="match status" value="1"/>
</dbReference>
<keyword evidence="3" id="KW-0547">Nucleotide-binding</keyword>
<name>A0AA37W2Q8_9GAMM</name>
<evidence type="ECO:0000256" key="2">
    <source>
        <dbReference type="ARBA" id="ARBA00022448"/>
    </source>
</evidence>
<dbReference type="PANTHER" id="PTHR42794">
    <property type="entry name" value="HEMIN IMPORT ATP-BINDING PROTEIN HMUV"/>
    <property type="match status" value="1"/>
</dbReference>
<evidence type="ECO:0000256" key="3">
    <source>
        <dbReference type="ARBA" id="ARBA00022741"/>
    </source>
</evidence>
<keyword evidence="4" id="KW-0067">ATP-binding</keyword>
<dbReference type="SMART" id="SM00382">
    <property type="entry name" value="AAA"/>
    <property type="match status" value="1"/>
</dbReference>
<dbReference type="GO" id="GO:0005524">
    <property type="term" value="F:ATP binding"/>
    <property type="evidence" value="ECO:0007669"/>
    <property type="project" value="UniProtKB-KW"/>
</dbReference>
<evidence type="ECO:0000256" key="4">
    <source>
        <dbReference type="ARBA" id="ARBA00022840"/>
    </source>
</evidence>
<proteinExistence type="inferred from homology"/>
<dbReference type="InterPro" id="IPR003593">
    <property type="entry name" value="AAA+_ATPase"/>
</dbReference>
<dbReference type="InterPro" id="IPR003439">
    <property type="entry name" value="ABC_transporter-like_ATP-bd"/>
</dbReference>
<feature type="domain" description="ABC transporter" evidence="5">
    <location>
        <begin position="16"/>
        <end position="248"/>
    </location>
</feature>
<reference evidence="6" key="1">
    <citation type="journal article" date="2014" name="Int. J. Syst. Evol. Microbiol.">
        <title>Complete genome sequence of Corynebacterium casei LMG S-19264T (=DSM 44701T), isolated from a smear-ripened cheese.</title>
        <authorList>
            <consortium name="US DOE Joint Genome Institute (JGI-PGF)"/>
            <person name="Walter F."/>
            <person name="Albersmeier A."/>
            <person name="Kalinowski J."/>
            <person name="Ruckert C."/>
        </authorList>
    </citation>
    <scope>NUCLEOTIDE SEQUENCE</scope>
    <source>
        <strain evidence="6">NBRC 101628</strain>
    </source>
</reference>